<organism evidence="1 2">
    <name type="scientific">Rheinheimera riviphila</name>
    <dbReference type="NCBI Taxonomy" id="1834037"/>
    <lineage>
        <taxon>Bacteria</taxon>
        <taxon>Pseudomonadati</taxon>
        <taxon>Pseudomonadota</taxon>
        <taxon>Gammaproteobacteria</taxon>
        <taxon>Chromatiales</taxon>
        <taxon>Chromatiaceae</taxon>
        <taxon>Rheinheimera</taxon>
    </lineage>
</organism>
<name>A0A437QRI2_9GAMM</name>
<dbReference type="AlphaFoldDB" id="A0A437QRI2"/>
<dbReference type="Pfam" id="PF11185">
    <property type="entry name" value="DUF2971"/>
    <property type="match status" value="1"/>
</dbReference>
<protein>
    <submittedName>
        <fullName evidence="1">DUF2971 domain-containing protein</fullName>
    </submittedName>
</protein>
<evidence type="ECO:0000313" key="2">
    <source>
        <dbReference type="Proteomes" id="UP000283077"/>
    </source>
</evidence>
<sequence>MENNAIVYHYCSTETFLKIIQSKTLHLSELAHTNDPQEVSLAKPIIINLREEHPDILNDVIDPFAEDRSYFSLSFSCNSDLLSQWRAYSSNGTGFMIGIDPEILKAINREMVHSEELTFENVFYDTDAYRNHLKQQVFSYGNTKARSNNSLYLGKLNSFAFQRYLIKQCGLLKDSFYKEEKELRVFRVIKKPEILSESLSEFHRIVKYHYSKGKIIPFIELVLLDSQSMSNCLKSVMHGPNNATSEIDVKNLLLANGFNNVLIERSKGSYR</sequence>
<proteinExistence type="predicted"/>
<reference evidence="1 2" key="1">
    <citation type="submission" date="2019-01" db="EMBL/GenBank/DDBJ databases">
        <authorList>
            <person name="Chen W.-M."/>
        </authorList>
    </citation>
    <scope>NUCLEOTIDE SEQUENCE [LARGE SCALE GENOMIC DNA]</scope>
    <source>
        <strain evidence="1 2">KYPC3</strain>
    </source>
</reference>
<evidence type="ECO:0000313" key="1">
    <source>
        <dbReference type="EMBL" id="RVU37120.1"/>
    </source>
</evidence>
<comment type="caution">
    <text evidence="1">The sequence shown here is derived from an EMBL/GenBank/DDBJ whole genome shotgun (WGS) entry which is preliminary data.</text>
</comment>
<keyword evidence="2" id="KW-1185">Reference proteome</keyword>
<dbReference type="EMBL" id="SACS01000012">
    <property type="protein sequence ID" value="RVU37120.1"/>
    <property type="molecule type" value="Genomic_DNA"/>
</dbReference>
<gene>
    <name evidence="1" type="ORF">EOE67_12485</name>
</gene>
<dbReference type="RefSeq" id="WP_127699412.1">
    <property type="nucleotide sequence ID" value="NZ_SACS01000012.1"/>
</dbReference>
<dbReference type="Proteomes" id="UP000283077">
    <property type="component" value="Unassembled WGS sequence"/>
</dbReference>
<dbReference type="OrthoDB" id="8550178at2"/>
<accession>A0A437QRI2</accession>
<dbReference type="InterPro" id="IPR021352">
    <property type="entry name" value="DUF2971"/>
</dbReference>